<comment type="function">
    <text evidence="1">Heme-binding protein able to scavenge peroxynitrite and to protect free L-tyrosine against peroxynitrite-mediated nitration, by acting as a peroxynitrite isomerase that converts peroxynitrite to nitrate. Therefore, this protein likely plays a role in peroxynitrite sensing and in the detoxification of reactive nitrogen and oxygen species (RNS and ROS, respectively). Is able to bind nitric oxide (NO) in vitro, but may act as a sensor of peroxynitrite levels in vivo.</text>
</comment>
<keyword evidence="5" id="KW-1185">Reference proteome</keyword>
<evidence type="ECO:0000259" key="3">
    <source>
        <dbReference type="Pfam" id="PF08768"/>
    </source>
</evidence>
<keyword evidence="1" id="KW-0408">Iron</keyword>
<protein>
    <recommendedName>
        <fullName evidence="1">Peroxynitrite isomerase</fullName>
        <ecNumber evidence="1">5.99.-.-</ecNumber>
    </recommendedName>
    <alternativeName>
        <fullName evidence="1">Ferric nitrobindin</fullName>
        <shortName evidence="1">Nb(III)</shortName>
    </alternativeName>
</protein>
<dbReference type="HAMAP" id="MF_01297">
    <property type="entry name" value="nitrobindin"/>
    <property type="match status" value="1"/>
</dbReference>
<feature type="compositionally biased region" description="Low complexity" evidence="2">
    <location>
        <begin position="201"/>
        <end position="227"/>
    </location>
</feature>
<dbReference type="InterPro" id="IPR014878">
    <property type="entry name" value="THAP4-like_heme-bd"/>
</dbReference>
<dbReference type="Proteomes" id="UP001597492">
    <property type="component" value="Unassembled WGS sequence"/>
</dbReference>
<comment type="caution">
    <text evidence="4">The sequence shown here is derived from an EMBL/GenBank/DDBJ whole genome shotgun (WGS) entry which is preliminary data.</text>
</comment>
<name>A0ABW5UTK3_9MICO</name>
<dbReference type="PANTHER" id="PTHR15854:SF4">
    <property type="entry name" value="PEROXYNITRITE ISOMERASE THAP4"/>
    <property type="match status" value="1"/>
</dbReference>
<dbReference type="InterPro" id="IPR022939">
    <property type="entry name" value="Nb(III)_bact/plant"/>
</dbReference>
<feature type="region of interest" description="Disordered" evidence="2">
    <location>
        <begin position="197"/>
        <end position="227"/>
    </location>
</feature>
<evidence type="ECO:0000256" key="2">
    <source>
        <dbReference type="SAM" id="MobiDB-lite"/>
    </source>
</evidence>
<gene>
    <name evidence="4" type="ORF">ACFSW7_01035</name>
</gene>
<dbReference type="SUPFAM" id="SSF50814">
    <property type="entry name" value="Lipocalins"/>
    <property type="match status" value="1"/>
</dbReference>
<comment type="caution">
    <text evidence="1">Lacks conserved residue(s) required for the propagation of feature annotation.</text>
</comment>
<feature type="domain" description="THAP4-like heme-binding" evidence="3">
    <location>
        <begin position="11"/>
        <end position="199"/>
    </location>
</feature>
<dbReference type="CDD" id="cd07828">
    <property type="entry name" value="lipocalin_heme-bd-THAP4-like"/>
    <property type="match status" value="1"/>
</dbReference>
<feature type="binding site" description="axial binding residue" evidence="1">
    <location>
        <position position="192"/>
    </location>
    <ligand>
        <name>heme b</name>
        <dbReference type="ChEBI" id="CHEBI:60344"/>
    </ligand>
    <ligandPart>
        <name>Fe</name>
        <dbReference type="ChEBI" id="CHEBI:18248"/>
    </ligandPart>
</feature>
<accession>A0ABW5UTK3</accession>
<dbReference type="Pfam" id="PF08768">
    <property type="entry name" value="THAP4_heme-bd"/>
    <property type="match status" value="1"/>
</dbReference>
<comment type="similarity">
    <text evidence="1">Belongs to the nitrobindin family.</text>
</comment>
<evidence type="ECO:0000256" key="1">
    <source>
        <dbReference type="HAMAP-Rule" id="MF_01297"/>
    </source>
</evidence>
<feature type="short sequence motif" description="GXWXGXG" evidence="1">
    <location>
        <begin position="20"/>
        <end position="26"/>
    </location>
</feature>
<dbReference type="PANTHER" id="PTHR15854">
    <property type="entry name" value="THAP4 PROTEIN"/>
    <property type="match status" value="1"/>
</dbReference>
<proteinExistence type="inferred from homology"/>
<dbReference type="RefSeq" id="WP_019618939.1">
    <property type="nucleotide sequence ID" value="NZ_JBHUNE010000001.1"/>
</dbReference>
<organism evidence="4 5">
    <name type="scientific">Gulosibacter faecalis</name>
    <dbReference type="NCBI Taxonomy" id="272240"/>
    <lineage>
        <taxon>Bacteria</taxon>
        <taxon>Bacillati</taxon>
        <taxon>Actinomycetota</taxon>
        <taxon>Actinomycetes</taxon>
        <taxon>Micrococcales</taxon>
        <taxon>Microbacteriaceae</taxon>
        <taxon>Gulosibacter</taxon>
    </lineage>
</organism>
<sequence>MIELPVGLQPELVPLSWLIGSWEGTGMIEYSVDGNLREHAFRQRVEFAHRDLPFLEYRSQIWLVDDTTGDETPLTGESGYWRLARPRSDGDVGPGMLPPSAGPTVATVDDVEALRTEAGAFEIEVTLAHPTGVAELYTGTIAGPRIDLATAGVERAEGSHDYESATRMYGLVNNMLFWAWDIAALGQELATHASGTLSRVAAPETEPAAEPATEAAPDPAADQPSQA</sequence>
<dbReference type="InterPro" id="IPR045165">
    <property type="entry name" value="Nitrobindin"/>
</dbReference>
<dbReference type="InterPro" id="IPR012674">
    <property type="entry name" value="Calycin"/>
</dbReference>
<comment type="domain">
    <text evidence="1">Forms a 10-stranded antiparallel beta-barrel structure able to accommodate a hydrophobic ligand in its interior. In fact, this fold hosts the heme group, which is located in a wide surface cleft.</text>
</comment>
<dbReference type="EMBL" id="JBHUNE010000001">
    <property type="protein sequence ID" value="MFD2756961.1"/>
    <property type="molecule type" value="Genomic_DNA"/>
</dbReference>
<reference evidence="5" key="1">
    <citation type="journal article" date="2019" name="Int. J. Syst. Evol. Microbiol.">
        <title>The Global Catalogue of Microorganisms (GCM) 10K type strain sequencing project: providing services to taxonomists for standard genome sequencing and annotation.</title>
        <authorList>
            <consortium name="The Broad Institute Genomics Platform"/>
            <consortium name="The Broad Institute Genome Sequencing Center for Infectious Disease"/>
            <person name="Wu L."/>
            <person name="Ma J."/>
        </authorList>
    </citation>
    <scope>NUCLEOTIDE SEQUENCE [LARGE SCALE GENOMIC DNA]</scope>
    <source>
        <strain evidence="5">TISTR 1514</strain>
    </source>
</reference>
<comment type="cofactor">
    <cofactor evidence="1">
        <name>heme b</name>
        <dbReference type="ChEBI" id="CHEBI:60344"/>
    </cofactor>
    <text evidence="1">Binds 1 heme b group per subunit, that coordinates a highly solvent-exposed Fe(III) atom.</text>
</comment>
<dbReference type="Gene3D" id="2.40.128.20">
    <property type="match status" value="1"/>
</dbReference>
<keyword evidence="1" id="KW-0413">Isomerase</keyword>
<keyword evidence="1" id="KW-0349">Heme</keyword>
<comment type="pathway">
    <text evidence="1">Nitrogen metabolism.</text>
</comment>
<evidence type="ECO:0000313" key="4">
    <source>
        <dbReference type="EMBL" id="MFD2756961.1"/>
    </source>
</evidence>
<dbReference type="EC" id="5.99.-.-" evidence="1"/>
<comment type="catalytic activity">
    <reaction evidence="1">
        <text>peroxynitrite = nitrate</text>
        <dbReference type="Rhea" id="RHEA:63116"/>
        <dbReference type="ChEBI" id="CHEBI:17632"/>
        <dbReference type="ChEBI" id="CHEBI:25941"/>
    </reaction>
</comment>
<evidence type="ECO:0000313" key="5">
    <source>
        <dbReference type="Proteomes" id="UP001597492"/>
    </source>
</evidence>
<keyword evidence="1" id="KW-0479">Metal-binding</keyword>